<keyword evidence="4" id="KW-1185">Reference proteome</keyword>
<sequence length="353" mass="38902">MDTTSEKTLQSGQEEKAAKAPDTSKPEGMLEVHYIDVGQGDATLIKCGSHAMLIDGGNNNKGTTVQLYLKKQGVESLDYVIGTHPDADHIGGLDVIVYKYNCDTVIMPDYEKDTKTYQELVDVIHDKNMKITYPVVGEQYALGEAKFTIIAPNSNSYGGNANDYSVAILLEYGKNRFLFTGDAEEASEAEMLTNGIDISADVYKVAHHGSRSASTQEFLNAVHPKYAVISCGEGNSYGHPHAEVLNRLRSMGVEVFRTDEQGSIIASSDGENITWNCSATDSWQSGEQTESDRENADNVTEQTTYVLNTNTKKFHRETCGNVSQIKEENFQKVQMSREELEQSGYSPCKNCNP</sequence>
<dbReference type="InterPro" id="IPR035451">
    <property type="entry name" value="Ada-like_dom_sf"/>
</dbReference>
<comment type="caution">
    <text evidence="3">The sequence shown here is derived from an EMBL/GenBank/DDBJ whole genome shotgun (WGS) entry which is preliminary data.</text>
</comment>
<dbReference type="Proteomes" id="UP001454489">
    <property type="component" value="Unassembled WGS sequence"/>
</dbReference>
<dbReference type="InterPro" id="IPR001279">
    <property type="entry name" value="Metallo-B-lactamas"/>
</dbReference>
<dbReference type="SUPFAM" id="SSF57884">
    <property type="entry name" value="Ada DNA repair protein, N-terminal domain (N-Ada 10)"/>
    <property type="match status" value="1"/>
</dbReference>
<feature type="region of interest" description="Disordered" evidence="1">
    <location>
        <begin position="334"/>
        <end position="353"/>
    </location>
</feature>
<feature type="compositionally biased region" description="Polar residues" evidence="1">
    <location>
        <begin position="1"/>
        <end position="12"/>
    </location>
</feature>
<organism evidence="3 4">
    <name type="scientific">Maccoyibacter intestinihominis</name>
    <dbReference type="NCBI Taxonomy" id="3133499"/>
    <lineage>
        <taxon>Bacteria</taxon>
        <taxon>Bacillati</taxon>
        <taxon>Bacillota</taxon>
        <taxon>Clostridia</taxon>
        <taxon>Lachnospirales</taxon>
        <taxon>Lachnospiraceae</taxon>
        <taxon>Maccoyibacter</taxon>
    </lineage>
</organism>
<protein>
    <submittedName>
        <fullName evidence="3">ComEC/Rec2 family competence protein</fullName>
    </submittedName>
</protein>
<feature type="region of interest" description="Disordered" evidence="1">
    <location>
        <begin position="1"/>
        <end position="25"/>
    </location>
</feature>
<evidence type="ECO:0000313" key="4">
    <source>
        <dbReference type="Proteomes" id="UP001454489"/>
    </source>
</evidence>
<name>A0ABV1HFF8_9FIRM</name>
<dbReference type="CDD" id="cd07731">
    <property type="entry name" value="ComA-like_MBL-fold"/>
    <property type="match status" value="1"/>
</dbReference>
<dbReference type="InterPro" id="IPR035681">
    <property type="entry name" value="ComA-like_MBL"/>
</dbReference>
<feature type="compositionally biased region" description="Basic and acidic residues" evidence="1">
    <location>
        <begin position="13"/>
        <end position="25"/>
    </location>
</feature>
<dbReference type="PANTHER" id="PTHR30619:SF7">
    <property type="entry name" value="BETA-LACTAMASE DOMAIN PROTEIN"/>
    <property type="match status" value="1"/>
</dbReference>
<dbReference type="Gene3D" id="3.60.15.10">
    <property type="entry name" value="Ribonuclease Z/Hydroxyacylglutathione hydrolase-like"/>
    <property type="match status" value="1"/>
</dbReference>
<dbReference type="InterPro" id="IPR052159">
    <property type="entry name" value="Competence_DNA_uptake"/>
</dbReference>
<dbReference type="RefSeq" id="WP_353531259.1">
    <property type="nucleotide sequence ID" value="NZ_JBBMEX010000012.1"/>
</dbReference>
<dbReference type="SMART" id="SM00849">
    <property type="entry name" value="Lactamase_B"/>
    <property type="match status" value="1"/>
</dbReference>
<feature type="compositionally biased region" description="Polar residues" evidence="1">
    <location>
        <begin position="343"/>
        <end position="353"/>
    </location>
</feature>
<dbReference type="PANTHER" id="PTHR30619">
    <property type="entry name" value="DNA INTERNALIZATION/COMPETENCE PROTEIN COMEC/REC2"/>
    <property type="match status" value="1"/>
</dbReference>
<dbReference type="SUPFAM" id="SSF56281">
    <property type="entry name" value="Metallo-hydrolase/oxidoreductase"/>
    <property type="match status" value="1"/>
</dbReference>
<dbReference type="EMBL" id="JBBMEX010000012">
    <property type="protein sequence ID" value="MEQ2558435.1"/>
    <property type="molecule type" value="Genomic_DNA"/>
</dbReference>
<evidence type="ECO:0000313" key="3">
    <source>
        <dbReference type="EMBL" id="MEQ2558435.1"/>
    </source>
</evidence>
<proteinExistence type="predicted"/>
<reference evidence="3 4" key="1">
    <citation type="submission" date="2024-03" db="EMBL/GenBank/DDBJ databases">
        <title>Human intestinal bacterial collection.</title>
        <authorList>
            <person name="Pauvert C."/>
            <person name="Hitch T.C.A."/>
            <person name="Clavel T."/>
        </authorList>
    </citation>
    <scope>NUCLEOTIDE SEQUENCE [LARGE SCALE GENOMIC DNA]</scope>
    <source>
        <strain evidence="3 4">CLA-AA-H185</strain>
    </source>
</reference>
<gene>
    <name evidence="3" type="ORF">WMO43_11240</name>
</gene>
<accession>A0ABV1HFF8</accession>
<evidence type="ECO:0000256" key="1">
    <source>
        <dbReference type="SAM" id="MobiDB-lite"/>
    </source>
</evidence>
<evidence type="ECO:0000259" key="2">
    <source>
        <dbReference type="SMART" id="SM00849"/>
    </source>
</evidence>
<dbReference type="Pfam" id="PF00753">
    <property type="entry name" value="Lactamase_B"/>
    <property type="match status" value="1"/>
</dbReference>
<dbReference type="InterPro" id="IPR036866">
    <property type="entry name" value="RibonucZ/Hydroxyglut_hydro"/>
</dbReference>
<feature type="domain" description="Metallo-beta-lactamase" evidence="2">
    <location>
        <begin position="39"/>
        <end position="233"/>
    </location>
</feature>